<dbReference type="CDD" id="cd16037">
    <property type="entry name" value="sulfatase_like"/>
    <property type="match status" value="1"/>
</dbReference>
<dbReference type="SUPFAM" id="SSF53649">
    <property type="entry name" value="Alkaline phosphatase-like"/>
    <property type="match status" value="1"/>
</dbReference>
<dbReference type="Pfam" id="PF00884">
    <property type="entry name" value="Sulfatase"/>
    <property type="match status" value="1"/>
</dbReference>
<feature type="domain" description="Sulfatase N-terminal" evidence="1">
    <location>
        <begin position="31"/>
        <end position="367"/>
    </location>
</feature>
<dbReference type="PANTHER" id="PTHR46615:SF1">
    <property type="entry name" value="ARYLSULFATASE K"/>
    <property type="match status" value="1"/>
</dbReference>
<dbReference type="InterPro" id="IPR051849">
    <property type="entry name" value="GAG-degrading_sulfatase"/>
</dbReference>
<dbReference type="Gene3D" id="3.40.720.10">
    <property type="entry name" value="Alkaline Phosphatase, subunit A"/>
    <property type="match status" value="1"/>
</dbReference>
<keyword evidence="4" id="KW-1185">Reference proteome</keyword>
<name>A0A3N0ITU0_9ACTN</name>
<dbReference type="PANTHER" id="PTHR46615">
    <property type="entry name" value="ARYLSULFATASE K"/>
    <property type="match status" value="1"/>
</dbReference>
<protein>
    <submittedName>
        <fullName evidence="3">Sulfatase</fullName>
    </submittedName>
</protein>
<evidence type="ECO:0000313" key="4">
    <source>
        <dbReference type="Proteomes" id="UP000253817"/>
    </source>
</evidence>
<organism evidence="3 5">
    <name type="scientific">Eggerthella sinensis</name>
    <dbReference type="NCBI Taxonomy" id="242230"/>
    <lineage>
        <taxon>Bacteria</taxon>
        <taxon>Bacillati</taxon>
        <taxon>Actinomycetota</taxon>
        <taxon>Coriobacteriia</taxon>
        <taxon>Eggerthellales</taxon>
        <taxon>Eggerthellaceae</taxon>
        <taxon>Eggerthella</taxon>
    </lineage>
</organism>
<gene>
    <name evidence="2" type="ORF">C1876_09115</name>
    <name evidence="3" type="ORF">DMP09_14445</name>
</gene>
<sequence length="514" mass="56762">MAISPMHPRPFRMDRATRHLRRKGNYMKPANTLVICCDQHNPEITGCYGNAKVHTPNLDALAREGTVFDCAYTSTPICVPARASLACGDYAHRHGYWDNAHPFTGDEMSWGRRLKEAGVSVSTIGKLHFKDDSEHTFPGQRIPLNAKGGVGDMMTAARNSGTGTTRLREHVQHAGAGDSDYLHYDRNIAEHAARYLKEEATAAEGPWCLYVGFVTPHYPLIAPEDILDLYKPFDQFPIPEQWYDPSSLHPAVQAYKERVQMDEHVTPEELQRAIATYYAMVTFLDQQVGVVMNALEEAGLKDTTRVIYLDDHGDSAGDHGIFFKSNMYEGSVRIPLIAAGPDIPVGTRTSAPASILDIYPTLMDFHGVETTDEERALPGVSLMKTIDGENDPDRVVFSEYHCSGWRSSIFMVRKGAWKLVKYMTYDTCSLFNLEDDPREMNDLGADPAHAGKVAELLADLEEICDTEQVTAQSFADQKALLDSAGGLKAVAARGLTPFSAVPEGLGMDDGKSAR</sequence>
<dbReference type="Proteomes" id="UP000253817">
    <property type="component" value="Unassembled WGS sequence"/>
</dbReference>
<comment type="caution">
    <text evidence="3">The sequence shown here is derived from an EMBL/GenBank/DDBJ whole genome shotgun (WGS) entry which is preliminary data.</text>
</comment>
<proteinExistence type="predicted"/>
<evidence type="ECO:0000313" key="3">
    <source>
        <dbReference type="EMBL" id="RNM40403.1"/>
    </source>
</evidence>
<dbReference type="InterPro" id="IPR000917">
    <property type="entry name" value="Sulfatase_N"/>
</dbReference>
<dbReference type="AlphaFoldDB" id="A0A3N0ITU0"/>
<dbReference type="EMBL" id="QICC01000084">
    <property type="protein sequence ID" value="RNM40403.1"/>
    <property type="molecule type" value="Genomic_DNA"/>
</dbReference>
<dbReference type="InterPro" id="IPR017850">
    <property type="entry name" value="Alkaline_phosphatase_core_sf"/>
</dbReference>
<dbReference type="GO" id="GO:0015024">
    <property type="term" value="F:glucuronate-2-sulfatase activity"/>
    <property type="evidence" value="ECO:0007669"/>
    <property type="project" value="TreeGrafter"/>
</dbReference>
<reference evidence="5" key="2">
    <citation type="submission" date="2018-05" db="EMBL/GenBank/DDBJ databases">
        <title>Genome Sequencing of selected type strains of the family Eggerthellaceae.</title>
        <authorList>
            <person name="Danylec N."/>
            <person name="Stoll D.A."/>
            <person name="Doetsch A."/>
            <person name="Huch M."/>
        </authorList>
    </citation>
    <scope>NUCLEOTIDE SEQUENCE [LARGE SCALE GENOMIC DNA]</scope>
    <source>
        <strain evidence="5">DSM 16107</strain>
    </source>
</reference>
<reference evidence="3" key="3">
    <citation type="journal article" date="2019" name="Microbiol. Resour. Announc.">
        <title>Draft Genome Sequences of Type Strains of Gordonibacter faecihominis, Paraeggerthella hongkongensis, Parvibacter caecicola,Slackia equolifaciens, Slackia faecicanis, and Slackia isoflavoniconvertens.</title>
        <authorList>
            <person name="Danylec N."/>
            <person name="Stoll D.A."/>
            <person name="Dotsch A."/>
            <person name="Huch M."/>
        </authorList>
    </citation>
    <scope>NUCLEOTIDE SEQUENCE</scope>
    <source>
        <strain evidence="3">DSM 16107</strain>
    </source>
</reference>
<evidence type="ECO:0000259" key="1">
    <source>
        <dbReference type="Pfam" id="PF00884"/>
    </source>
</evidence>
<accession>A0A3N0ITU0</accession>
<reference evidence="2 4" key="1">
    <citation type="journal article" date="2018" name="Elife">
        <title>Discovery and characterization of a prevalent human gut bacterial enzyme sufficient for the inactivation of a family of plant toxins.</title>
        <authorList>
            <person name="Koppel N."/>
            <person name="Bisanz J.E."/>
            <person name="Pandelia M.E."/>
            <person name="Turnbaugh P.J."/>
            <person name="Balskus E.P."/>
        </authorList>
    </citation>
    <scope>NUCLEOTIDE SEQUENCE [LARGE SCALE GENOMIC DNA]</scope>
    <source>
        <strain evidence="2 4">DSM 16107</strain>
    </source>
</reference>
<dbReference type="GO" id="GO:0004065">
    <property type="term" value="F:arylsulfatase activity"/>
    <property type="evidence" value="ECO:0007669"/>
    <property type="project" value="TreeGrafter"/>
</dbReference>
<evidence type="ECO:0000313" key="5">
    <source>
        <dbReference type="Proteomes" id="UP000270112"/>
    </source>
</evidence>
<evidence type="ECO:0000313" key="2">
    <source>
        <dbReference type="EMBL" id="RDB68602.1"/>
    </source>
</evidence>
<dbReference type="EMBL" id="PPTT01000014">
    <property type="protein sequence ID" value="RDB68602.1"/>
    <property type="molecule type" value="Genomic_DNA"/>
</dbReference>
<dbReference type="Proteomes" id="UP000270112">
    <property type="component" value="Unassembled WGS sequence"/>
</dbReference>